<accession>A0A4C1VMT3</accession>
<organism evidence="2 3">
    <name type="scientific">Eumeta variegata</name>
    <name type="common">Bagworm moth</name>
    <name type="synonym">Eumeta japonica</name>
    <dbReference type="NCBI Taxonomy" id="151549"/>
    <lineage>
        <taxon>Eukaryota</taxon>
        <taxon>Metazoa</taxon>
        <taxon>Ecdysozoa</taxon>
        <taxon>Arthropoda</taxon>
        <taxon>Hexapoda</taxon>
        <taxon>Insecta</taxon>
        <taxon>Pterygota</taxon>
        <taxon>Neoptera</taxon>
        <taxon>Endopterygota</taxon>
        <taxon>Lepidoptera</taxon>
        <taxon>Glossata</taxon>
        <taxon>Ditrysia</taxon>
        <taxon>Tineoidea</taxon>
        <taxon>Psychidae</taxon>
        <taxon>Oiketicinae</taxon>
        <taxon>Eumeta</taxon>
    </lineage>
</organism>
<evidence type="ECO:0000256" key="1">
    <source>
        <dbReference type="SAM" id="MobiDB-lite"/>
    </source>
</evidence>
<evidence type="ECO:0000313" key="3">
    <source>
        <dbReference type="Proteomes" id="UP000299102"/>
    </source>
</evidence>
<dbReference type="EMBL" id="BGZK01000381">
    <property type="protein sequence ID" value="GBP40418.1"/>
    <property type="molecule type" value="Genomic_DNA"/>
</dbReference>
<comment type="caution">
    <text evidence="2">The sequence shown here is derived from an EMBL/GenBank/DDBJ whole genome shotgun (WGS) entry which is preliminary data.</text>
</comment>
<feature type="region of interest" description="Disordered" evidence="1">
    <location>
        <begin position="1"/>
        <end position="61"/>
    </location>
</feature>
<protein>
    <submittedName>
        <fullName evidence="2">Uncharacterized protein</fullName>
    </submittedName>
</protein>
<gene>
    <name evidence="2" type="ORF">EVAR_25270_1</name>
</gene>
<proteinExistence type="predicted"/>
<dbReference type="AlphaFoldDB" id="A0A4C1VMT3"/>
<dbReference type="Proteomes" id="UP000299102">
    <property type="component" value="Unassembled WGS sequence"/>
</dbReference>
<reference evidence="2 3" key="1">
    <citation type="journal article" date="2019" name="Commun. Biol.">
        <title>The bagworm genome reveals a unique fibroin gene that provides high tensile strength.</title>
        <authorList>
            <person name="Kono N."/>
            <person name="Nakamura H."/>
            <person name="Ohtoshi R."/>
            <person name="Tomita M."/>
            <person name="Numata K."/>
            <person name="Arakawa K."/>
        </authorList>
    </citation>
    <scope>NUCLEOTIDE SEQUENCE [LARGE SCALE GENOMIC DNA]</scope>
</reference>
<name>A0A4C1VMT3_EUMVA</name>
<keyword evidence="3" id="KW-1185">Reference proteome</keyword>
<sequence>MFYPILKRQKSELEGRPSGSAGGRGRRLRAYGDRQSTRTNTLEGTKLGSGGAPVLRSTAVLRSPERRTWSVTLTAPAGRR</sequence>
<evidence type="ECO:0000313" key="2">
    <source>
        <dbReference type="EMBL" id="GBP40418.1"/>
    </source>
</evidence>